<keyword evidence="2" id="KW-1133">Transmembrane helix</keyword>
<evidence type="ECO:0000256" key="2">
    <source>
        <dbReference type="SAM" id="Phobius"/>
    </source>
</evidence>
<reference evidence="3" key="1">
    <citation type="submission" date="2015-08" db="EMBL/GenBank/DDBJ databases">
        <authorList>
            <person name="Babu N.S."/>
            <person name="Beckwith C.J."/>
            <person name="Beseler K.G."/>
            <person name="Brison A."/>
            <person name="Carone J.V."/>
            <person name="Caskin T.P."/>
            <person name="Diamond M."/>
            <person name="Durham M.E."/>
            <person name="Foxe J.M."/>
            <person name="Go M."/>
            <person name="Henderson B.A."/>
            <person name="Jones I.B."/>
            <person name="McGettigan J.A."/>
            <person name="Micheletti S.J."/>
            <person name="Nasrallah M.E."/>
            <person name="Ortiz D."/>
            <person name="Piller C.R."/>
            <person name="Privatt S.R."/>
            <person name="Schneider S.L."/>
            <person name="Sharp S."/>
            <person name="Smith T.C."/>
            <person name="Stanton J.D."/>
            <person name="Ullery H.E."/>
            <person name="Wilson R.J."/>
            <person name="Serrano M.G."/>
            <person name="Buck G."/>
            <person name="Lee V."/>
            <person name="Wang Y."/>
            <person name="Carvalho R."/>
            <person name="Voegtly L."/>
            <person name="Shi R."/>
            <person name="Duckworth R."/>
            <person name="Johnson A."/>
            <person name="Loviza R."/>
            <person name="Walstead R."/>
            <person name="Shah Z."/>
            <person name="Kiflezghi M."/>
            <person name="Wade K."/>
            <person name="Ball S.L."/>
            <person name="Bradley K.W."/>
            <person name="Asai D.J."/>
            <person name="Bowman C.A."/>
            <person name="Russell D.A."/>
            <person name="Pope W.H."/>
            <person name="Jacobs-Sera D."/>
            <person name="Hendrix R.W."/>
            <person name="Hatfull G.F."/>
        </authorList>
    </citation>
    <scope>NUCLEOTIDE SEQUENCE</scope>
</reference>
<feature type="compositionally biased region" description="Low complexity" evidence="1">
    <location>
        <begin position="525"/>
        <end position="534"/>
    </location>
</feature>
<evidence type="ECO:0000256" key="1">
    <source>
        <dbReference type="SAM" id="MobiDB-lite"/>
    </source>
</evidence>
<dbReference type="PANTHER" id="PTHR34553:SF4">
    <property type="entry name" value="G1_S-SPECIFIC CYCLIN-E PROTEIN"/>
    <property type="match status" value="1"/>
</dbReference>
<feature type="transmembrane region" description="Helical" evidence="2">
    <location>
        <begin position="359"/>
        <end position="379"/>
    </location>
</feature>
<dbReference type="PANTHER" id="PTHR34553">
    <property type="entry name" value="OS05G0597400 PROTEIN"/>
    <property type="match status" value="1"/>
</dbReference>
<sequence length="567" mass="60230">MNVRQEKGLSGLWVGMWRASSQSTLLLFVLPMDQQFVFLVGSAPHRRSILSGIAQRPASPCPGQRVQAFEVGWQGLVGMQYSNPLCSPGRLVLEARGTRRRTFKSMASARQFYGFTASDAVPSSGGLRVPEQSTAPAQACPGTPLVCNGGLTPLAVIRTGPQSDLFPCNAGDDDLPGVATQESSLNPAPPSPEHRWPPAASWTTLEQEYAYRTISISFEEETLPGVLSSVIMSEDRLLRLYESGLPGWAVLLPRLGIYYRPWVRRVTWILFYIFSIVSLAAGFYDLYRNLPGVQALFNMVVARFWGPSVLFRWLEAHAQVRLSLLLTFLLGKSEWLVVGVRLLRTAGRALSTLLGPHMAGLWGGACALAGAFTPALSAARQLLDLAVMPLTLALQTLLLAPLAWLLGLARSVRSVTGAALSLGAALLRASTRLGWSPGAAAAGAATGPGLAGLAAEVSLALRTSALTTASRAAHAVLRFILHLGELAVRHRHTLRLRAARAVSGVRAQVAAAAAPGRRAGGGAPPGRCAPVSSSARSAEARAVDDDTKPLLLGGQAQCGCTLHGHEE</sequence>
<dbReference type="AlphaFoldDB" id="A0A1D2A303"/>
<feature type="region of interest" description="Disordered" evidence="1">
    <location>
        <begin position="176"/>
        <end position="197"/>
    </location>
</feature>
<keyword evidence="2" id="KW-0812">Transmembrane</keyword>
<dbReference type="EMBL" id="GDKF01005053">
    <property type="protein sequence ID" value="JAT73569.1"/>
    <property type="molecule type" value="Transcribed_RNA"/>
</dbReference>
<evidence type="ECO:0000313" key="3">
    <source>
        <dbReference type="EMBL" id="JAT73569.1"/>
    </source>
</evidence>
<feature type="transmembrane region" description="Helical" evidence="2">
    <location>
        <begin position="265"/>
        <end position="284"/>
    </location>
</feature>
<accession>A0A1D2A303</accession>
<name>A0A1D2A303_AUXPR</name>
<protein>
    <submittedName>
        <fullName evidence="3">Uncharacterized protein</fullName>
    </submittedName>
</protein>
<organism evidence="3">
    <name type="scientific">Auxenochlorella protothecoides</name>
    <name type="common">Green microalga</name>
    <name type="synonym">Chlorella protothecoides</name>
    <dbReference type="NCBI Taxonomy" id="3075"/>
    <lineage>
        <taxon>Eukaryota</taxon>
        <taxon>Viridiplantae</taxon>
        <taxon>Chlorophyta</taxon>
        <taxon>core chlorophytes</taxon>
        <taxon>Trebouxiophyceae</taxon>
        <taxon>Chlorellales</taxon>
        <taxon>Chlorellaceae</taxon>
        <taxon>Auxenochlorella</taxon>
    </lineage>
</organism>
<feature type="region of interest" description="Disordered" evidence="1">
    <location>
        <begin position="515"/>
        <end position="534"/>
    </location>
</feature>
<keyword evidence="2" id="KW-0472">Membrane</keyword>
<gene>
    <name evidence="3" type="ORF">g.6401</name>
</gene>
<feature type="transmembrane region" description="Helical" evidence="2">
    <location>
        <begin position="385"/>
        <end position="406"/>
    </location>
</feature>
<feature type="transmembrane region" description="Helical" evidence="2">
    <location>
        <begin position="320"/>
        <end position="338"/>
    </location>
</feature>
<proteinExistence type="predicted"/>